<proteinExistence type="predicted"/>
<feature type="transmembrane region" description="Helical" evidence="1">
    <location>
        <begin position="74"/>
        <end position="93"/>
    </location>
</feature>
<feature type="transmembrane region" description="Helical" evidence="1">
    <location>
        <begin position="449"/>
        <end position="474"/>
    </location>
</feature>
<evidence type="ECO:0000313" key="2">
    <source>
        <dbReference type="EMBL" id="GAA1827785.1"/>
    </source>
</evidence>
<feature type="transmembrane region" description="Helical" evidence="1">
    <location>
        <begin position="146"/>
        <end position="170"/>
    </location>
</feature>
<comment type="caution">
    <text evidence="2">The sequence shown here is derived from an EMBL/GenBank/DDBJ whole genome shotgun (WGS) entry which is preliminary data.</text>
</comment>
<feature type="transmembrane region" description="Helical" evidence="1">
    <location>
        <begin position="322"/>
        <end position="347"/>
    </location>
</feature>
<dbReference type="EMBL" id="BAAALT010000242">
    <property type="protein sequence ID" value="GAA1827785.1"/>
    <property type="molecule type" value="Genomic_DNA"/>
</dbReference>
<evidence type="ECO:0000313" key="3">
    <source>
        <dbReference type="Proteomes" id="UP001500218"/>
    </source>
</evidence>
<feature type="transmembrane region" description="Helical" evidence="1">
    <location>
        <begin position="416"/>
        <end position="442"/>
    </location>
</feature>
<gene>
    <name evidence="2" type="ORF">GCM10009682_53730</name>
</gene>
<name>A0ABN2MI82_9ACTN</name>
<dbReference type="Proteomes" id="UP001500218">
    <property type="component" value="Unassembled WGS sequence"/>
</dbReference>
<feature type="transmembrane region" description="Helical" evidence="1">
    <location>
        <begin position="182"/>
        <end position="205"/>
    </location>
</feature>
<organism evidence="2 3">
    <name type="scientific">Luedemannella flava</name>
    <dbReference type="NCBI Taxonomy" id="349316"/>
    <lineage>
        <taxon>Bacteria</taxon>
        <taxon>Bacillati</taxon>
        <taxon>Actinomycetota</taxon>
        <taxon>Actinomycetes</taxon>
        <taxon>Micromonosporales</taxon>
        <taxon>Micromonosporaceae</taxon>
        <taxon>Luedemannella</taxon>
    </lineage>
</organism>
<feature type="transmembrane region" description="Helical" evidence="1">
    <location>
        <begin position="114"/>
        <end position="140"/>
    </location>
</feature>
<feature type="transmembrane region" description="Helical" evidence="1">
    <location>
        <begin position="225"/>
        <end position="245"/>
    </location>
</feature>
<keyword evidence="1" id="KW-0812">Transmembrane</keyword>
<sequence>MVRLALRLDRVRLSVWVLIIGVLPATTAAQYLDLYPTREALEQVTGVISNPSLVAINGPLFAAGSIGALTAWKILVTEIILVGLMAILTVIRHSRTEEETGRLELLSAGVLGRYAPLTAALLTAGVASVGAGLVATLGLLGTDQPAAGAVALGAAIALSGLFFAAVAAVAAQLTESARSATAIAVSVLGAAYLLRAVGDAGPTWASWVSPVGWAMRLRAFADEQWWTLALLAALATIAVGAAYLLNGRRDLGAGLVPQRPGPAQAEPALRSPFALAWRLHRGLLIGWLIGMAVWGGVLGGSAKGIGDAKLDNAKIADLLSRLGGSAAIVDAYLGAVLGITGLVVAAYTVQATLRLRGEEAAGRLEPLLATRTRRVQWALSHLAFAVVGTALLLAVAGAAGGLAYGSQIGDVGGQTWALLGAALVQAPAAWVLAGIGAALFGLAPRFAGLTWAALVLCLLVLEIGEILGLSQWIVDASPFAHVPKLPGAAFTAAPLLWLTVAAAGLATAGLTAFRRRDIG</sequence>
<keyword evidence="3" id="KW-1185">Reference proteome</keyword>
<accession>A0ABN2MI82</accession>
<protein>
    <submittedName>
        <fullName evidence="2">Exporter of polyketide antibiotics</fullName>
    </submittedName>
</protein>
<feature type="transmembrane region" description="Helical" evidence="1">
    <location>
        <begin position="283"/>
        <end position="302"/>
    </location>
</feature>
<keyword evidence="1" id="KW-0472">Membrane</keyword>
<feature type="transmembrane region" description="Helical" evidence="1">
    <location>
        <begin position="382"/>
        <end position="404"/>
    </location>
</feature>
<evidence type="ECO:0000256" key="1">
    <source>
        <dbReference type="SAM" id="Phobius"/>
    </source>
</evidence>
<keyword evidence="1" id="KW-1133">Transmembrane helix</keyword>
<feature type="transmembrane region" description="Helical" evidence="1">
    <location>
        <begin position="494"/>
        <end position="513"/>
    </location>
</feature>
<reference evidence="2 3" key="1">
    <citation type="journal article" date="2019" name="Int. J. Syst. Evol. Microbiol.">
        <title>The Global Catalogue of Microorganisms (GCM) 10K type strain sequencing project: providing services to taxonomists for standard genome sequencing and annotation.</title>
        <authorList>
            <consortium name="The Broad Institute Genomics Platform"/>
            <consortium name="The Broad Institute Genome Sequencing Center for Infectious Disease"/>
            <person name="Wu L."/>
            <person name="Ma J."/>
        </authorList>
    </citation>
    <scope>NUCLEOTIDE SEQUENCE [LARGE SCALE GENOMIC DNA]</scope>
    <source>
        <strain evidence="2 3">JCM 13250</strain>
    </source>
</reference>